<protein>
    <submittedName>
        <fullName evidence="1">Variant erythrocyte surface antigen-1 family protein</fullName>
    </submittedName>
</protein>
<accession>A0AAV4LYR3</accession>
<evidence type="ECO:0000313" key="1">
    <source>
        <dbReference type="EMBL" id="GIX64790.1"/>
    </source>
</evidence>
<reference evidence="1 2" key="1">
    <citation type="submission" date="2021-06" db="EMBL/GenBank/DDBJ databases">
        <title>Genome sequence of Babesia caballi.</title>
        <authorList>
            <person name="Yamagishi J."/>
            <person name="Kidaka T."/>
            <person name="Ochi A."/>
        </authorList>
    </citation>
    <scope>NUCLEOTIDE SEQUENCE [LARGE SCALE GENOMIC DNA]</scope>
    <source>
        <strain evidence="1">USDA-D6B2</strain>
    </source>
</reference>
<evidence type="ECO:0000313" key="2">
    <source>
        <dbReference type="Proteomes" id="UP001497744"/>
    </source>
</evidence>
<organism evidence="1 2">
    <name type="scientific">Babesia caballi</name>
    <dbReference type="NCBI Taxonomy" id="5871"/>
    <lineage>
        <taxon>Eukaryota</taxon>
        <taxon>Sar</taxon>
        <taxon>Alveolata</taxon>
        <taxon>Apicomplexa</taxon>
        <taxon>Aconoidasida</taxon>
        <taxon>Piroplasmida</taxon>
        <taxon>Babesiidae</taxon>
        <taxon>Babesia</taxon>
    </lineage>
</organism>
<dbReference type="EMBL" id="BPLF01000003">
    <property type="protein sequence ID" value="GIX64790.1"/>
    <property type="molecule type" value="Genomic_DNA"/>
</dbReference>
<dbReference type="GeneID" id="94196271"/>
<gene>
    <name evidence="1" type="ORF">BcabD6B2_42250</name>
</gene>
<dbReference type="AlphaFoldDB" id="A0AAV4LYR3"/>
<dbReference type="RefSeq" id="XP_067716859.1">
    <property type="nucleotide sequence ID" value="XM_067860758.1"/>
</dbReference>
<sequence length="372" mass="39274">MSPGQKMSLTQPPKDLKEAVDFIAAVGGGFGTRSLRDYNYKNVSAALKNLKGFNGAADETLRLAEYDSIIKELAQGLGFKFLGYEGQNDNTFSGTGIIGASKGYISTYAGIDWPSNGDQQTCALIFLGCAVVAYYCLSYFYWRCSESHGKGDWRDQSVGGGGIYLNEFLNAMGYNDGVLNNAGYGGVIMDNVASDLDELKATVASRNDYSVFLQNLDGQISSRKPINCPLASCFKIASSYFESHKSAEAKQITGAITAIRSKLVSCSQKPESYAVSLESNPYDDSKQSIQNLLTQLKAFDPSKEGEKLGQGVHPAAGKVGKGAENSISAQPSNAGPVAATLTTLSLGGGAAAAYILNLGGAKTVVNGLLKIG</sequence>
<keyword evidence="2" id="KW-1185">Reference proteome</keyword>
<proteinExistence type="predicted"/>
<comment type="caution">
    <text evidence="1">The sequence shown here is derived from an EMBL/GenBank/DDBJ whole genome shotgun (WGS) entry which is preliminary data.</text>
</comment>
<dbReference type="Proteomes" id="UP001497744">
    <property type="component" value="Unassembled WGS sequence"/>
</dbReference>
<name>A0AAV4LYR3_BABCB</name>